<evidence type="ECO:0000313" key="3">
    <source>
        <dbReference type="Proteomes" id="UP000187203"/>
    </source>
</evidence>
<dbReference type="AlphaFoldDB" id="A0A1R3J098"/>
<dbReference type="PANTHER" id="PTHR47165">
    <property type="entry name" value="OS03G0429900 PROTEIN"/>
    <property type="match status" value="1"/>
</dbReference>
<evidence type="ECO:0000256" key="1">
    <source>
        <dbReference type="SAM" id="MobiDB-lite"/>
    </source>
</evidence>
<dbReference type="Proteomes" id="UP000187203">
    <property type="component" value="Unassembled WGS sequence"/>
</dbReference>
<dbReference type="PANTHER" id="PTHR47165:SF4">
    <property type="entry name" value="OS03G0429900 PROTEIN"/>
    <property type="match status" value="1"/>
</dbReference>
<gene>
    <name evidence="2" type="ORF">COLO4_20327</name>
</gene>
<comment type="caution">
    <text evidence="2">The sequence shown here is derived from an EMBL/GenBank/DDBJ whole genome shotgun (WGS) entry which is preliminary data.</text>
</comment>
<dbReference type="STRING" id="93759.A0A1R3J098"/>
<protein>
    <submittedName>
        <fullName evidence="2">Nucleic acid-binding protein</fullName>
    </submittedName>
</protein>
<dbReference type="OrthoDB" id="1931061at2759"/>
<name>A0A1R3J098_9ROSI</name>
<dbReference type="InterPro" id="IPR012340">
    <property type="entry name" value="NA-bd_OB-fold"/>
</dbReference>
<accession>A0A1R3J098</accession>
<evidence type="ECO:0000313" key="2">
    <source>
        <dbReference type="EMBL" id="OMO88269.1"/>
    </source>
</evidence>
<keyword evidence="3" id="KW-1185">Reference proteome</keyword>
<sequence>MEPVELTIAQLNRGGNTNYIILRVARRWDTILPTTGKFITIDFLFTDRIGRAIHGYMDPKLQKNYSVVLFEGHVYKISTFQVKGLKSSHNAVPGPNKLLLYYSTIVTPVDIDITPFPRHHFNLATIDQIVARINKDQIMTGMLSATTTLNKIKVRRQEQEAKKRTVTLKLLSGGEVKVSIWAKFLANIDIDSLMVLQPKPIMLIAGTTVKGETSNFYLTTTTGSKIFINPDIPQTGELFQRYAEEKSAVILLEDDHPQQKKDDKAKIKLIIFETLAEELAGISVADVPALKDTSSIKIPTRAYDIINKQYYFVVGLPKHSLQKEELNFKIYDYKPLNDNNPSVTESKGKAIDFTSAPLLLTGNTTELTFQTPEKPTSAIHLPSGDSSPPETQ</sequence>
<dbReference type="SUPFAM" id="SSF50249">
    <property type="entry name" value="Nucleic acid-binding proteins"/>
    <property type="match status" value="2"/>
</dbReference>
<reference evidence="3" key="1">
    <citation type="submission" date="2013-09" db="EMBL/GenBank/DDBJ databases">
        <title>Corchorus olitorius genome sequencing.</title>
        <authorList>
            <person name="Alam M."/>
            <person name="Haque M.S."/>
            <person name="Islam M.S."/>
            <person name="Emdad E.M."/>
            <person name="Islam M.M."/>
            <person name="Ahmed B."/>
            <person name="Halim A."/>
            <person name="Hossen Q.M.M."/>
            <person name="Hossain M.Z."/>
            <person name="Ahmed R."/>
            <person name="Khan M.M."/>
            <person name="Islam R."/>
            <person name="Rashid M.M."/>
            <person name="Khan S.A."/>
            <person name="Rahman M.S."/>
            <person name="Alam M."/>
            <person name="Yahiya A.S."/>
            <person name="Khan M.S."/>
            <person name="Azam M.S."/>
            <person name="Haque T."/>
            <person name="Lashkar M.Z.H."/>
            <person name="Akhand A.I."/>
            <person name="Morshed G."/>
            <person name="Roy S."/>
            <person name="Uddin K.S."/>
            <person name="Rabeya T."/>
            <person name="Hossain A.S."/>
            <person name="Chowdhury A."/>
            <person name="Snigdha A.R."/>
            <person name="Mortoza M.S."/>
            <person name="Matin S.A."/>
            <person name="Hoque S.M.E."/>
            <person name="Islam M.K."/>
            <person name="Roy D.K."/>
            <person name="Haider R."/>
            <person name="Moosa M.M."/>
            <person name="Elias S.M."/>
            <person name="Hasan A.M."/>
            <person name="Jahan S."/>
            <person name="Shafiuddin M."/>
            <person name="Mahmood N."/>
            <person name="Shommy N.S."/>
        </authorList>
    </citation>
    <scope>NUCLEOTIDE SEQUENCE [LARGE SCALE GENOMIC DNA]</scope>
    <source>
        <strain evidence="3">cv. O-4</strain>
    </source>
</reference>
<dbReference type="EMBL" id="AWUE01017123">
    <property type="protein sequence ID" value="OMO88269.1"/>
    <property type="molecule type" value="Genomic_DNA"/>
</dbReference>
<proteinExistence type="predicted"/>
<dbReference type="Gene3D" id="2.40.50.140">
    <property type="entry name" value="Nucleic acid-binding proteins"/>
    <property type="match status" value="3"/>
</dbReference>
<feature type="region of interest" description="Disordered" evidence="1">
    <location>
        <begin position="370"/>
        <end position="392"/>
    </location>
</feature>
<organism evidence="2 3">
    <name type="scientific">Corchorus olitorius</name>
    <dbReference type="NCBI Taxonomy" id="93759"/>
    <lineage>
        <taxon>Eukaryota</taxon>
        <taxon>Viridiplantae</taxon>
        <taxon>Streptophyta</taxon>
        <taxon>Embryophyta</taxon>
        <taxon>Tracheophyta</taxon>
        <taxon>Spermatophyta</taxon>
        <taxon>Magnoliopsida</taxon>
        <taxon>eudicotyledons</taxon>
        <taxon>Gunneridae</taxon>
        <taxon>Pentapetalae</taxon>
        <taxon>rosids</taxon>
        <taxon>malvids</taxon>
        <taxon>Malvales</taxon>
        <taxon>Malvaceae</taxon>
        <taxon>Grewioideae</taxon>
        <taxon>Apeibeae</taxon>
        <taxon>Corchorus</taxon>
    </lineage>
</organism>